<proteinExistence type="predicted"/>
<dbReference type="RefSeq" id="WP_378116368.1">
    <property type="nucleotide sequence ID" value="NZ_JBHRTF010000002.1"/>
</dbReference>
<evidence type="ECO:0000313" key="2">
    <source>
        <dbReference type="EMBL" id="MFC3114746.1"/>
    </source>
</evidence>
<dbReference type="Pfam" id="PF07876">
    <property type="entry name" value="Dabb"/>
    <property type="match status" value="1"/>
</dbReference>
<dbReference type="PROSITE" id="PS51502">
    <property type="entry name" value="S_R_A_B_BARREL"/>
    <property type="match status" value="1"/>
</dbReference>
<evidence type="ECO:0000313" key="3">
    <source>
        <dbReference type="Proteomes" id="UP001595555"/>
    </source>
</evidence>
<keyword evidence="3" id="KW-1185">Reference proteome</keyword>
<comment type="caution">
    <text evidence="2">The sequence shown here is derived from an EMBL/GenBank/DDBJ whole genome shotgun (WGS) entry which is preliminary data.</text>
</comment>
<organism evidence="2 3">
    <name type="scientific">Cellvibrio fontiphilus</name>
    <dbReference type="NCBI Taxonomy" id="1815559"/>
    <lineage>
        <taxon>Bacteria</taxon>
        <taxon>Pseudomonadati</taxon>
        <taxon>Pseudomonadota</taxon>
        <taxon>Gammaproteobacteria</taxon>
        <taxon>Cellvibrionales</taxon>
        <taxon>Cellvibrionaceae</taxon>
        <taxon>Cellvibrio</taxon>
    </lineage>
</organism>
<gene>
    <name evidence="2" type="ORF">ACFODX_04190</name>
</gene>
<reference evidence="3" key="1">
    <citation type="journal article" date="2019" name="Int. J. Syst. Evol. Microbiol.">
        <title>The Global Catalogue of Microorganisms (GCM) 10K type strain sequencing project: providing services to taxonomists for standard genome sequencing and annotation.</title>
        <authorList>
            <consortium name="The Broad Institute Genomics Platform"/>
            <consortium name="The Broad Institute Genome Sequencing Center for Infectious Disease"/>
            <person name="Wu L."/>
            <person name="Ma J."/>
        </authorList>
    </citation>
    <scope>NUCLEOTIDE SEQUENCE [LARGE SCALE GENOMIC DNA]</scope>
    <source>
        <strain evidence="3">KCTC 52237</strain>
    </source>
</reference>
<protein>
    <submittedName>
        <fullName evidence="2">Dabb family protein</fullName>
    </submittedName>
</protein>
<feature type="domain" description="Stress-response A/B barrel" evidence="1">
    <location>
        <begin position="2"/>
        <end position="106"/>
    </location>
</feature>
<accession>A0ABV7FB21</accession>
<dbReference type="SUPFAM" id="SSF54909">
    <property type="entry name" value="Dimeric alpha+beta barrel"/>
    <property type="match status" value="1"/>
</dbReference>
<sequence>MIERRVLVIFKKDADVNLVANFYKGLELLVKQARGLKSFEIRQCQAMPNEQALSKHVENVLFPDVMTVWKFESEDYLNEFISGQFHLDIARDNFKPVVERRIVFNSAA</sequence>
<dbReference type="EMBL" id="JBHRTF010000002">
    <property type="protein sequence ID" value="MFC3114746.1"/>
    <property type="molecule type" value="Genomic_DNA"/>
</dbReference>
<dbReference type="Proteomes" id="UP001595555">
    <property type="component" value="Unassembled WGS sequence"/>
</dbReference>
<dbReference type="Gene3D" id="3.30.70.100">
    <property type="match status" value="1"/>
</dbReference>
<name>A0ABV7FB21_9GAMM</name>
<evidence type="ECO:0000259" key="1">
    <source>
        <dbReference type="PROSITE" id="PS51502"/>
    </source>
</evidence>
<dbReference type="InterPro" id="IPR013097">
    <property type="entry name" value="Dabb"/>
</dbReference>
<dbReference type="InterPro" id="IPR011008">
    <property type="entry name" value="Dimeric_a/b-barrel"/>
</dbReference>